<comment type="caution">
    <text evidence="1">The sequence shown here is derived from an EMBL/GenBank/DDBJ whole genome shotgun (WGS) entry which is preliminary data.</text>
</comment>
<dbReference type="OrthoDB" id="9796962at2"/>
<gene>
    <name evidence="1" type="ORF">D3M59_08515</name>
</gene>
<keyword evidence="2" id="KW-1185">Reference proteome</keyword>
<evidence type="ECO:0000313" key="2">
    <source>
        <dbReference type="Proteomes" id="UP000285023"/>
    </source>
</evidence>
<dbReference type="InterPro" id="IPR058248">
    <property type="entry name" value="Lxx211020-like"/>
</dbReference>
<name>A0A418Q0E0_9SPHN</name>
<organism evidence="1 2">
    <name type="scientific">Sphingomonas edaphi</name>
    <dbReference type="NCBI Taxonomy" id="2315689"/>
    <lineage>
        <taxon>Bacteria</taxon>
        <taxon>Pseudomonadati</taxon>
        <taxon>Pseudomonadota</taxon>
        <taxon>Alphaproteobacteria</taxon>
        <taxon>Sphingomonadales</taxon>
        <taxon>Sphingomonadaceae</taxon>
        <taxon>Sphingomonas</taxon>
    </lineage>
</organism>
<dbReference type="PANTHER" id="PTHR36302">
    <property type="entry name" value="BLR7088 PROTEIN"/>
    <property type="match status" value="1"/>
</dbReference>
<dbReference type="PANTHER" id="PTHR36302:SF1">
    <property type="entry name" value="COPPER CHAPERONE PCU(A)C"/>
    <property type="match status" value="1"/>
</dbReference>
<dbReference type="Gene3D" id="2.60.40.1890">
    <property type="entry name" value="PCu(A)C copper chaperone"/>
    <property type="match status" value="1"/>
</dbReference>
<dbReference type="InterPro" id="IPR007410">
    <property type="entry name" value="LpqE-like"/>
</dbReference>
<dbReference type="Proteomes" id="UP000285023">
    <property type="component" value="Unassembled WGS sequence"/>
</dbReference>
<dbReference type="RefSeq" id="WP_119533219.1">
    <property type="nucleotide sequence ID" value="NZ_QXTF01000002.1"/>
</dbReference>
<dbReference type="EMBL" id="QXTF01000002">
    <property type="protein sequence ID" value="RIX29330.1"/>
    <property type="molecule type" value="Genomic_DNA"/>
</dbReference>
<protein>
    <submittedName>
        <fullName evidence="1">Copper chaperone PCu(A)C</fullName>
    </submittedName>
</protein>
<reference evidence="1 2" key="1">
    <citation type="submission" date="2018-09" db="EMBL/GenBank/DDBJ databases">
        <title>Sphingomonas sp. DAC4.</title>
        <authorList>
            <person name="Seo T."/>
        </authorList>
    </citation>
    <scope>NUCLEOTIDE SEQUENCE [LARGE SCALE GENOMIC DNA]</scope>
    <source>
        <strain evidence="1 2">DAC4</strain>
    </source>
</reference>
<dbReference type="PROSITE" id="PS51257">
    <property type="entry name" value="PROKAR_LIPOPROTEIN"/>
    <property type="match status" value="1"/>
</dbReference>
<dbReference type="InterPro" id="IPR036182">
    <property type="entry name" value="PCuAC_sf"/>
</dbReference>
<accession>A0A418Q0E0</accession>
<proteinExistence type="predicted"/>
<evidence type="ECO:0000313" key="1">
    <source>
        <dbReference type="EMBL" id="RIX29330.1"/>
    </source>
</evidence>
<dbReference type="AlphaFoldDB" id="A0A418Q0E0"/>
<sequence length="144" mass="15298">MRRTSIAFLAFALASCGEQANPRIEISDAWARETGAGQNTGAAYATIENTGGADDELLAVTTDRATMPMLHSSESVNGVSRMRMLQSLSLPADGTVELRPGGIHIMMEGLKSPLKAGETFEVTFRFKQSGELVVPVKVEAAGAR</sequence>
<dbReference type="SUPFAM" id="SSF110087">
    <property type="entry name" value="DR1885-like metal-binding protein"/>
    <property type="match status" value="1"/>
</dbReference>
<dbReference type="Pfam" id="PF04314">
    <property type="entry name" value="PCuAC"/>
    <property type="match status" value="1"/>
</dbReference>